<reference evidence="1 2" key="1">
    <citation type="submission" date="2021-05" db="EMBL/GenBank/DDBJ databases">
        <title>A Polyphasic approach of four new species of the genus Ohtaekwangia: Ohtaekwangia histidinii sp. nov., Ohtaekwangia cretensis sp. nov., Ohtaekwangia indiensis sp. nov., Ohtaekwangia reichenbachii sp. nov. from diverse environment.</title>
        <authorList>
            <person name="Octaviana S."/>
        </authorList>
    </citation>
    <scope>NUCLEOTIDE SEQUENCE [LARGE SCALE GENOMIC DNA]</scope>
    <source>
        <strain evidence="1 2">PWU5</strain>
    </source>
</reference>
<name>A0AAP2E3R9_9BACT</name>
<gene>
    <name evidence="1" type="ORF">KK062_27565</name>
</gene>
<organism evidence="1 2">
    <name type="scientific">Dawidia cretensis</name>
    <dbReference type="NCBI Taxonomy" id="2782350"/>
    <lineage>
        <taxon>Bacteria</taxon>
        <taxon>Pseudomonadati</taxon>
        <taxon>Bacteroidota</taxon>
        <taxon>Cytophagia</taxon>
        <taxon>Cytophagales</taxon>
        <taxon>Chryseotaleaceae</taxon>
        <taxon>Dawidia</taxon>
    </lineage>
</organism>
<keyword evidence="2" id="KW-1185">Reference proteome</keyword>
<evidence type="ECO:0000313" key="1">
    <source>
        <dbReference type="EMBL" id="MBT1712030.1"/>
    </source>
</evidence>
<comment type="caution">
    <text evidence="1">The sequence shown here is derived from an EMBL/GenBank/DDBJ whole genome shotgun (WGS) entry which is preliminary data.</text>
</comment>
<dbReference type="Proteomes" id="UP001319080">
    <property type="component" value="Unassembled WGS sequence"/>
</dbReference>
<sequence>MKSQALKTQKLKVKIDKRLNGIDVTKLFPEQLAQANKDLANIKLPKTK</sequence>
<dbReference type="EMBL" id="JAHESE010000047">
    <property type="protein sequence ID" value="MBT1712030.1"/>
    <property type="molecule type" value="Genomic_DNA"/>
</dbReference>
<protein>
    <submittedName>
        <fullName evidence="1">Uncharacterized protein</fullName>
    </submittedName>
</protein>
<dbReference type="AlphaFoldDB" id="A0AAP2E3R9"/>
<accession>A0AAP2E3R9</accession>
<proteinExistence type="predicted"/>
<evidence type="ECO:0000313" key="2">
    <source>
        <dbReference type="Proteomes" id="UP001319080"/>
    </source>
</evidence>